<evidence type="ECO:0008006" key="3">
    <source>
        <dbReference type="Google" id="ProtNLM"/>
    </source>
</evidence>
<comment type="caution">
    <text evidence="1">The sequence shown here is derived from an EMBL/GenBank/DDBJ whole genome shotgun (WGS) entry which is preliminary data.</text>
</comment>
<proteinExistence type="predicted"/>
<evidence type="ECO:0000313" key="1">
    <source>
        <dbReference type="EMBL" id="OGY98350.1"/>
    </source>
</evidence>
<dbReference type="SUPFAM" id="SSF50939">
    <property type="entry name" value="Sialidases"/>
    <property type="match status" value="2"/>
</dbReference>
<dbReference type="InterPro" id="IPR015943">
    <property type="entry name" value="WD40/YVTN_repeat-like_dom_sf"/>
</dbReference>
<dbReference type="CDD" id="cd15482">
    <property type="entry name" value="Sialidase_non-viral"/>
    <property type="match status" value="1"/>
</dbReference>
<dbReference type="Proteomes" id="UP000178796">
    <property type="component" value="Unassembled WGS sequence"/>
</dbReference>
<name>A0A1G2CCF5_9BACT</name>
<dbReference type="PANTHER" id="PTHR43739:SF5">
    <property type="entry name" value="EXO-ALPHA-SIALIDASE"/>
    <property type="match status" value="1"/>
</dbReference>
<dbReference type="Gene3D" id="2.130.10.10">
    <property type="entry name" value="YVTN repeat-like/Quinoprotein amine dehydrogenase"/>
    <property type="match status" value="2"/>
</dbReference>
<dbReference type="PANTHER" id="PTHR43739">
    <property type="entry name" value="XYLOGLUCANASE (EUROFUNG)"/>
    <property type="match status" value="1"/>
</dbReference>
<dbReference type="InterPro" id="IPR052025">
    <property type="entry name" value="Xyloglucanase_GH74"/>
</dbReference>
<organism evidence="1 2">
    <name type="scientific">Candidatus Liptonbacteria bacterium RIFCSPHIGHO2_12_FULL_60_13</name>
    <dbReference type="NCBI Taxonomy" id="1798648"/>
    <lineage>
        <taxon>Bacteria</taxon>
        <taxon>Candidatus Liptoniibacteriota</taxon>
    </lineage>
</organism>
<protein>
    <recommendedName>
        <fullName evidence="3">Photosynthesis system II assembly factor Ycf48/Hcf136-like domain-containing protein</fullName>
    </recommendedName>
</protein>
<dbReference type="AlphaFoldDB" id="A0A1G2CCF5"/>
<dbReference type="InterPro" id="IPR036278">
    <property type="entry name" value="Sialidase_sf"/>
</dbReference>
<dbReference type="EMBL" id="MHKY01000036">
    <property type="protein sequence ID" value="OGY98350.1"/>
    <property type="molecule type" value="Genomic_DNA"/>
</dbReference>
<evidence type="ECO:0000313" key="2">
    <source>
        <dbReference type="Proteomes" id="UP000178796"/>
    </source>
</evidence>
<gene>
    <name evidence="1" type="ORF">A3E09_02160</name>
</gene>
<dbReference type="GO" id="GO:0010411">
    <property type="term" value="P:xyloglucan metabolic process"/>
    <property type="evidence" value="ECO:0007669"/>
    <property type="project" value="TreeGrafter"/>
</dbReference>
<sequence>MEKAVAVIMFTVLLGIALYALPLFVAVPAGISRAPGALAVSVDGGQSFVPAVLHAPRNLDITVIDSQPAGGLLFAGSTGGLLVSKDGGKNWYPWDDLEKQIDNRTAVYDIARNPSRPGEAYIAAFGNGAGAVYRTTDNFFTLTRIWDAEEKAPYALAADGTHLYLGLSDGRVVRYRFSDGQFQGIAALGSPVSDLDVRGNGATVYAATKSRGIFASFDDGASFAQLKGDLSSYPGAMKVAAVAPDGTAVSRVYAASFTGLLRSDDAGTSWVVVSSVIPPSSPVSALEVRSDGRVFAAAGEKLYISDDRGASWKIVTPLATDRRLSAIDVLSDGRTVVVGTAAE</sequence>
<accession>A0A1G2CCF5</accession>
<reference evidence="1 2" key="1">
    <citation type="journal article" date="2016" name="Nat. Commun.">
        <title>Thousands of microbial genomes shed light on interconnected biogeochemical processes in an aquifer system.</title>
        <authorList>
            <person name="Anantharaman K."/>
            <person name="Brown C.T."/>
            <person name="Hug L.A."/>
            <person name="Sharon I."/>
            <person name="Castelle C.J."/>
            <person name="Probst A.J."/>
            <person name="Thomas B.C."/>
            <person name="Singh A."/>
            <person name="Wilkins M.J."/>
            <person name="Karaoz U."/>
            <person name="Brodie E.L."/>
            <person name="Williams K.H."/>
            <person name="Hubbard S.S."/>
            <person name="Banfield J.F."/>
        </authorList>
    </citation>
    <scope>NUCLEOTIDE SEQUENCE [LARGE SCALE GENOMIC DNA]</scope>
</reference>